<comment type="pathway">
    <text evidence="2">Protein modification; protein glycosylation.</text>
</comment>
<dbReference type="InterPro" id="IPR022751">
    <property type="entry name" value="Alpha_mannosyltransferase"/>
</dbReference>
<dbReference type="PANTHER" id="PTHR31646">
    <property type="entry name" value="ALPHA-1,2-MANNOSYLTRANSFERASE MNN2"/>
    <property type="match status" value="1"/>
</dbReference>
<evidence type="ECO:0000256" key="10">
    <source>
        <dbReference type="SAM" id="MobiDB-lite"/>
    </source>
</evidence>
<keyword evidence="9 11" id="KW-0472">Membrane</keyword>
<evidence type="ECO:0000256" key="9">
    <source>
        <dbReference type="ARBA" id="ARBA00023136"/>
    </source>
</evidence>
<gene>
    <name evidence="12" type="ORF">ST47_g901</name>
</gene>
<keyword evidence="4 12" id="KW-0808">Transferase</keyword>
<comment type="caution">
    <text evidence="12">The sequence shown here is derived from an EMBL/GenBank/DDBJ whole genome shotgun (WGS) entry which is preliminary data.</text>
</comment>
<evidence type="ECO:0000256" key="7">
    <source>
        <dbReference type="ARBA" id="ARBA00022989"/>
    </source>
</evidence>
<dbReference type="PANTHER" id="PTHR31646:SF1">
    <property type="entry name" value="ALPHA-1,2-MANNOSYLTRANSFERASE MNN2"/>
    <property type="match status" value="1"/>
</dbReference>
<dbReference type="GO" id="GO:0000026">
    <property type="term" value="F:alpha-1,2-mannosyltransferase activity"/>
    <property type="evidence" value="ECO:0007669"/>
    <property type="project" value="TreeGrafter"/>
</dbReference>
<dbReference type="Proteomes" id="UP000076837">
    <property type="component" value="Unassembled WGS sequence"/>
</dbReference>
<evidence type="ECO:0000313" key="13">
    <source>
        <dbReference type="Proteomes" id="UP000076837"/>
    </source>
</evidence>
<comment type="similarity">
    <text evidence="3">Belongs to the MNN1/MNT family.</text>
</comment>
<protein>
    <submittedName>
        <fullName evidence="12">Transferase</fullName>
    </submittedName>
</protein>
<accession>A0A163LMV8</accession>
<reference evidence="12 13" key="1">
    <citation type="journal article" date="2016" name="Sci. Rep.">
        <title>Draft genome sequencing and secretome analysis of fungal phytopathogen Ascochyta rabiei provides insight into the necrotrophic effector repertoire.</title>
        <authorList>
            <person name="Verma S."/>
            <person name="Gazara R.K."/>
            <person name="Nizam S."/>
            <person name="Parween S."/>
            <person name="Chattopadhyay D."/>
            <person name="Verma P.K."/>
        </authorList>
    </citation>
    <scope>NUCLEOTIDE SEQUENCE [LARGE SCALE GENOMIC DNA]</scope>
    <source>
        <strain evidence="12 13">ArDII</strain>
    </source>
</reference>
<name>A0A163LMV8_DIDRA</name>
<dbReference type="AlphaFoldDB" id="A0A163LMV8"/>
<dbReference type="EMBL" id="JYNV01000042">
    <property type="protein sequence ID" value="KZM27938.1"/>
    <property type="molecule type" value="Genomic_DNA"/>
</dbReference>
<evidence type="ECO:0000256" key="2">
    <source>
        <dbReference type="ARBA" id="ARBA00004922"/>
    </source>
</evidence>
<dbReference type="InterPro" id="IPR029044">
    <property type="entry name" value="Nucleotide-diphossugar_trans"/>
</dbReference>
<evidence type="ECO:0000256" key="8">
    <source>
        <dbReference type="ARBA" id="ARBA00023034"/>
    </source>
</evidence>
<keyword evidence="13" id="KW-1185">Reference proteome</keyword>
<dbReference type="STRING" id="5454.A0A163LMV8"/>
<comment type="subcellular location">
    <subcellularLocation>
        <location evidence="1">Golgi apparatus membrane</location>
        <topology evidence="1">Single-pass type II membrane protein</topology>
    </subcellularLocation>
</comment>
<evidence type="ECO:0000256" key="3">
    <source>
        <dbReference type="ARBA" id="ARBA00009105"/>
    </source>
</evidence>
<dbReference type="Pfam" id="PF11051">
    <property type="entry name" value="Mannosyl_trans3"/>
    <property type="match status" value="2"/>
</dbReference>
<feature type="region of interest" description="Disordered" evidence="10">
    <location>
        <begin position="95"/>
        <end position="120"/>
    </location>
</feature>
<keyword evidence="6" id="KW-0735">Signal-anchor</keyword>
<sequence>MLVSNTSTALRLLPIPLVLIIYCIFSRFHGYNNASRYSPPPLVSTNAPPSSNTKAAAVASSTNFTETKSNSSPIVSSFWKDLAIALENARPHCSPLSVEDGHPTDSETTFEPVNTTKRPPDRLVDFTDKHEIALLRAHYVMRTSAHRLAGHLIFSKGKQGIVTTTDTKHIPVSLVSLRMLRRTGCQLPVEVFMEDWTDYDPIICEVILPSLKAACVVLSEITEVSSDYEESTSYRLKLLAILFSSFQHVLFLERDAFPAQDPVALFSTAPYTVHGLVAWPDLFGLAVSEHYYHIAAIPYYSPSSRASTDSGIILMDKDKHRESLLMMVYYNHYGPDYYYPLLCQGSHSAGSKETIIQAAMAVEAPWYQVKTGVTGLGYFEDGEYRLSGMAQMDPRTDYQYKPPSRSHTHPEDRWEAADLEDGGRVPTAPKPMFVHQNMHELDPAHILSTGGTNAKTSDGKYTRMWGDLKGTVKMFGYDIERRMWEVVIEEGCRDDAELESCANLREFFVDVFGLLDSVDE</sequence>
<evidence type="ECO:0000256" key="4">
    <source>
        <dbReference type="ARBA" id="ARBA00022679"/>
    </source>
</evidence>
<evidence type="ECO:0000256" key="1">
    <source>
        <dbReference type="ARBA" id="ARBA00004323"/>
    </source>
</evidence>
<evidence type="ECO:0000313" key="12">
    <source>
        <dbReference type="EMBL" id="KZM27938.1"/>
    </source>
</evidence>
<keyword evidence="7 11" id="KW-1133">Transmembrane helix</keyword>
<feature type="transmembrane region" description="Helical" evidence="11">
    <location>
        <begin position="12"/>
        <end position="31"/>
    </location>
</feature>
<evidence type="ECO:0000256" key="5">
    <source>
        <dbReference type="ARBA" id="ARBA00022692"/>
    </source>
</evidence>
<keyword evidence="8" id="KW-0333">Golgi apparatus</keyword>
<proteinExistence type="inferred from homology"/>
<dbReference type="GO" id="GO:0046354">
    <property type="term" value="P:mannan biosynthetic process"/>
    <property type="evidence" value="ECO:0007669"/>
    <property type="project" value="TreeGrafter"/>
</dbReference>
<keyword evidence="5 11" id="KW-0812">Transmembrane</keyword>
<organism evidence="12 13">
    <name type="scientific">Didymella rabiei</name>
    <name type="common">Chickpea ascochyta blight fungus</name>
    <name type="synonym">Mycosphaerella rabiei</name>
    <dbReference type="NCBI Taxonomy" id="5454"/>
    <lineage>
        <taxon>Eukaryota</taxon>
        <taxon>Fungi</taxon>
        <taxon>Dikarya</taxon>
        <taxon>Ascomycota</taxon>
        <taxon>Pezizomycotina</taxon>
        <taxon>Dothideomycetes</taxon>
        <taxon>Pleosporomycetidae</taxon>
        <taxon>Pleosporales</taxon>
        <taxon>Pleosporineae</taxon>
        <taxon>Didymellaceae</taxon>
        <taxon>Ascochyta</taxon>
    </lineage>
</organism>
<evidence type="ECO:0000256" key="11">
    <source>
        <dbReference type="SAM" id="Phobius"/>
    </source>
</evidence>
<dbReference type="SUPFAM" id="SSF53448">
    <property type="entry name" value="Nucleotide-diphospho-sugar transferases"/>
    <property type="match status" value="1"/>
</dbReference>
<feature type="compositionally biased region" description="Polar residues" evidence="10">
    <location>
        <begin position="106"/>
        <end position="117"/>
    </location>
</feature>
<dbReference type="GO" id="GO:0000139">
    <property type="term" value="C:Golgi membrane"/>
    <property type="evidence" value="ECO:0007669"/>
    <property type="project" value="UniProtKB-SubCell"/>
</dbReference>
<evidence type="ECO:0000256" key="6">
    <source>
        <dbReference type="ARBA" id="ARBA00022968"/>
    </source>
</evidence>